<name>A0ABQ1URD0_9FLAO</name>
<proteinExistence type="predicted"/>
<protein>
    <recommendedName>
        <fullName evidence="3">Lumazine-binding</fullName>
    </recommendedName>
</protein>
<reference evidence="2" key="1">
    <citation type="journal article" date="2019" name="Int. J. Syst. Evol. Microbiol.">
        <title>The Global Catalogue of Microorganisms (GCM) 10K type strain sequencing project: providing services to taxonomists for standard genome sequencing and annotation.</title>
        <authorList>
            <consortium name="The Broad Institute Genomics Platform"/>
            <consortium name="The Broad Institute Genome Sequencing Center for Infectious Disease"/>
            <person name="Wu L."/>
            <person name="Ma J."/>
        </authorList>
    </citation>
    <scope>NUCLEOTIDE SEQUENCE [LARGE SCALE GENOMIC DNA]</scope>
    <source>
        <strain evidence="2">CGMCC 1.16060</strain>
    </source>
</reference>
<organism evidence="1 2">
    <name type="scientific">Flavobacterium limi</name>
    <dbReference type="NCBI Taxonomy" id="2045105"/>
    <lineage>
        <taxon>Bacteria</taxon>
        <taxon>Pseudomonadati</taxon>
        <taxon>Bacteroidota</taxon>
        <taxon>Flavobacteriia</taxon>
        <taxon>Flavobacteriales</taxon>
        <taxon>Flavobacteriaceae</taxon>
        <taxon>Flavobacterium</taxon>
    </lineage>
</organism>
<comment type="caution">
    <text evidence="1">The sequence shown here is derived from an EMBL/GenBank/DDBJ whole genome shotgun (WGS) entry which is preliminary data.</text>
</comment>
<gene>
    <name evidence="1" type="ORF">GCM10011518_35930</name>
</gene>
<evidence type="ECO:0000313" key="2">
    <source>
        <dbReference type="Proteomes" id="UP000655016"/>
    </source>
</evidence>
<dbReference type="Proteomes" id="UP000655016">
    <property type="component" value="Unassembled WGS sequence"/>
</dbReference>
<sequence length="168" mass="19574">MILISTLAYSQNSSESEIFRKIIEQEIQKGVIDIYILCEKSKTTFDQKVFKEETILNVPKNILKEIEINGAKGKNEMWDSEIIELRNISHHINENCLTKKDAEGIFKNTKKTQNLIAISKPIFDNNYENCIVSITYWKFAPKLYGNKYFLKKVYGVWTIIAKYDYSGN</sequence>
<evidence type="ECO:0000313" key="1">
    <source>
        <dbReference type="EMBL" id="GGF23435.1"/>
    </source>
</evidence>
<keyword evidence="2" id="KW-1185">Reference proteome</keyword>
<accession>A0ABQ1URD0</accession>
<dbReference type="EMBL" id="BMKP01000009">
    <property type="protein sequence ID" value="GGF23435.1"/>
    <property type="molecule type" value="Genomic_DNA"/>
</dbReference>
<evidence type="ECO:0008006" key="3">
    <source>
        <dbReference type="Google" id="ProtNLM"/>
    </source>
</evidence>